<keyword evidence="2" id="KW-1185">Reference proteome</keyword>
<name>A0AAW4FVT8_9HYPH</name>
<protein>
    <submittedName>
        <fullName evidence="1">DUF982 domain-containing protein</fullName>
    </submittedName>
</protein>
<dbReference type="AlphaFoldDB" id="A0AAW4FVT8"/>
<dbReference type="Gene3D" id="6.10.250.730">
    <property type="match status" value="1"/>
</dbReference>
<dbReference type="Proteomes" id="UP000744980">
    <property type="component" value="Unassembled WGS sequence"/>
</dbReference>
<accession>A0AAW4FVT8</accession>
<evidence type="ECO:0000313" key="1">
    <source>
        <dbReference type="EMBL" id="MBM3095556.1"/>
    </source>
</evidence>
<evidence type="ECO:0000313" key="2">
    <source>
        <dbReference type="Proteomes" id="UP000744980"/>
    </source>
</evidence>
<dbReference type="RefSeq" id="WP_057223614.1">
    <property type="nucleotide sequence ID" value="NZ_CP083373.1"/>
</dbReference>
<dbReference type="EMBL" id="WXFA01000048">
    <property type="protein sequence ID" value="MBM3095556.1"/>
    <property type="molecule type" value="Genomic_DNA"/>
</dbReference>
<gene>
    <name evidence="1" type="ORF">GFB56_33080</name>
</gene>
<dbReference type="Pfam" id="PF06169">
    <property type="entry name" value="DUF982"/>
    <property type="match status" value="1"/>
</dbReference>
<reference evidence="1 2" key="1">
    <citation type="submission" date="2020-01" db="EMBL/GenBank/DDBJ databases">
        <title>Draft genome assembly of Ensifer adhaerens T173.</title>
        <authorList>
            <person name="Craig J.E."/>
            <person name="Stinchcombe J.R."/>
        </authorList>
    </citation>
    <scope>NUCLEOTIDE SEQUENCE [LARGE SCALE GENOMIC DNA]</scope>
    <source>
        <strain evidence="1 2">T173</strain>
    </source>
</reference>
<organism evidence="1 2">
    <name type="scientific">Ensifer canadensis</name>
    <dbReference type="NCBI Taxonomy" id="555315"/>
    <lineage>
        <taxon>Bacteria</taxon>
        <taxon>Pseudomonadati</taxon>
        <taxon>Pseudomonadota</taxon>
        <taxon>Alphaproteobacteria</taxon>
        <taxon>Hyphomicrobiales</taxon>
        <taxon>Rhizobiaceae</taxon>
        <taxon>Sinorhizobium/Ensifer group</taxon>
        <taxon>Ensifer</taxon>
    </lineage>
</organism>
<sequence length="89" mass="10229">MREELGVDRLWDEEIFLADGDRIFRVQSTRDAYLILRNHWHHDDGPARQAALAICHMGEHSSRSPDDARRAFIEAAREARIAVNSWSGS</sequence>
<comment type="caution">
    <text evidence="1">The sequence shown here is derived from an EMBL/GenBank/DDBJ whole genome shotgun (WGS) entry which is preliminary data.</text>
</comment>
<dbReference type="InterPro" id="IPR010385">
    <property type="entry name" value="DUF982"/>
</dbReference>
<proteinExistence type="predicted"/>